<accession>A0AAN6PCK6</accession>
<dbReference type="InterPro" id="IPR010730">
    <property type="entry name" value="HET"/>
</dbReference>
<dbReference type="AlphaFoldDB" id="A0AAN6PCK6"/>
<dbReference type="PANTHER" id="PTHR10622:SF12">
    <property type="entry name" value="HET DOMAIN-CONTAINING PROTEIN"/>
    <property type="match status" value="1"/>
</dbReference>
<dbReference type="Pfam" id="PF06985">
    <property type="entry name" value="HET"/>
    <property type="match status" value="1"/>
</dbReference>
<dbReference type="EMBL" id="MU854430">
    <property type="protein sequence ID" value="KAK4038396.1"/>
    <property type="molecule type" value="Genomic_DNA"/>
</dbReference>
<proteinExistence type="predicted"/>
<name>A0AAN6PCK6_9PEZI</name>
<evidence type="ECO:0000313" key="3">
    <source>
        <dbReference type="Proteomes" id="UP001303115"/>
    </source>
</evidence>
<dbReference type="PANTHER" id="PTHR10622">
    <property type="entry name" value="HET DOMAIN-CONTAINING PROTEIN"/>
    <property type="match status" value="1"/>
</dbReference>
<comment type="caution">
    <text evidence="2">The sequence shown here is derived from an EMBL/GenBank/DDBJ whole genome shotgun (WGS) entry which is preliminary data.</text>
</comment>
<reference evidence="3" key="1">
    <citation type="journal article" date="2023" name="Mol. Phylogenet. Evol.">
        <title>Genome-scale phylogeny and comparative genomics of the fungal order Sordariales.</title>
        <authorList>
            <person name="Hensen N."/>
            <person name="Bonometti L."/>
            <person name="Westerberg I."/>
            <person name="Brannstrom I.O."/>
            <person name="Guillou S."/>
            <person name="Cros-Aarteil S."/>
            <person name="Calhoun S."/>
            <person name="Haridas S."/>
            <person name="Kuo A."/>
            <person name="Mondo S."/>
            <person name="Pangilinan J."/>
            <person name="Riley R."/>
            <person name="LaButti K."/>
            <person name="Andreopoulos B."/>
            <person name="Lipzen A."/>
            <person name="Chen C."/>
            <person name="Yan M."/>
            <person name="Daum C."/>
            <person name="Ng V."/>
            <person name="Clum A."/>
            <person name="Steindorff A."/>
            <person name="Ohm R.A."/>
            <person name="Martin F."/>
            <person name="Silar P."/>
            <person name="Natvig D.O."/>
            <person name="Lalanne C."/>
            <person name="Gautier V."/>
            <person name="Ament-Velasquez S.L."/>
            <person name="Kruys A."/>
            <person name="Hutchinson M.I."/>
            <person name="Powell A.J."/>
            <person name="Barry K."/>
            <person name="Miller A.N."/>
            <person name="Grigoriev I.V."/>
            <person name="Debuchy R."/>
            <person name="Gladieux P."/>
            <person name="Hiltunen Thoren M."/>
            <person name="Johannesson H."/>
        </authorList>
    </citation>
    <scope>NUCLEOTIDE SEQUENCE [LARGE SCALE GENOMIC DNA]</scope>
    <source>
        <strain evidence="3">CBS 284.82</strain>
    </source>
</reference>
<organism evidence="2 3">
    <name type="scientific">Parachaetomium inaequale</name>
    <dbReference type="NCBI Taxonomy" id="2588326"/>
    <lineage>
        <taxon>Eukaryota</taxon>
        <taxon>Fungi</taxon>
        <taxon>Dikarya</taxon>
        <taxon>Ascomycota</taxon>
        <taxon>Pezizomycotina</taxon>
        <taxon>Sordariomycetes</taxon>
        <taxon>Sordariomycetidae</taxon>
        <taxon>Sordariales</taxon>
        <taxon>Chaetomiaceae</taxon>
        <taxon>Parachaetomium</taxon>
    </lineage>
</organism>
<evidence type="ECO:0000259" key="1">
    <source>
        <dbReference type="Pfam" id="PF06985"/>
    </source>
</evidence>
<protein>
    <submittedName>
        <fullName evidence="2">Heterokaryon incompatibility protein-domain-containing protein</fullName>
    </submittedName>
</protein>
<feature type="domain" description="Heterokaryon incompatibility" evidence="1">
    <location>
        <begin position="22"/>
        <end position="144"/>
    </location>
</feature>
<keyword evidence="3" id="KW-1185">Reference proteome</keyword>
<dbReference type="Proteomes" id="UP001303115">
    <property type="component" value="Unassembled WGS sequence"/>
</dbReference>
<sequence length="212" mass="23727">MRLVNVQDYSLVEVDGPGSNQYAILSHTWNGTGEVTLDDMRDLAAAQAKCEWPKVQQTCALARSQGIPFVWIDTCCIDKSSSAELTEAINSMFEWYKKAKTCYAYLSDLAESPTGGPESDRGRQQLHADLGACRWFTRGWTLQELIAPREVEFYDKSWTMRGTKAFLQSDVASITNINESVLSDSDKLSIIPVACKMSWAAKRHTTRVEDIA</sequence>
<gene>
    <name evidence="2" type="ORF">C8A01DRAFT_47966</name>
</gene>
<evidence type="ECO:0000313" key="2">
    <source>
        <dbReference type="EMBL" id="KAK4038396.1"/>
    </source>
</evidence>